<comment type="catalytic activity">
    <reaction evidence="1 6">
        <text>7,8-dihydroneopterin = 6-hydroxymethyl-7,8-dihydropterin + glycolaldehyde</text>
        <dbReference type="Rhea" id="RHEA:10540"/>
        <dbReference type="ChEBI" id="CHEBI:17001"/>
        <dbReference type="ChEBI" id="CHEBI:17071"/>
        <dbReference type="ChEBI" id="CHEBI:44841"/>
        <dbReference type="EC" id="4.1.2.25"/>
    </reaction>
</comment>
<dbReference type="AlphaFoldDB" id="A0A7S7NMT5"/>
<name>A0A7S7NMT5_PALFE</name>
<protein>
    <recommendedName>
        <fullName evidence="6">7,8-dihydroneopterin aldolase</fullName>
        <ecNumber evidence="6">4.1.2.25</ecNumber>
    </recommendedName>
</protein>
<keyword evidence="5 6" id="KW-0456">Lyase</keyword>
<dbReference type="GO" id="GO:0046656">
    <property type="term" value="P:folic acid biosynthetic process"/>
    <property type="evidence" value="ECO:0007669"/>
    <property type="project" value="UniProtKB-UniRule"/>
</dbReference>
<feature type="domain" description="Dihydroneopterin aldolase/epimerase" evidence="7">
    <location>
        <begin position="4"/>
        <end position="116"/>
    </location>
</feature>
<evidence type="ECO:0000256" key="3">
    <source>
        <dbReference type="ARBA" id="ARBA00005708"/>
    </source>
</evidence>
<dbReference type="InterPro" id="IPR006156">
    <property type="entry name" value="Dihydroneopterin_aldolase"/>
</dbReference>
<dbReference type="EC" id="4.1.2.25" evidence="6"/>
<dbReference type="GO" id="GO:0004150">
    <property type="term" value="F:dihydroneopterin aldolase activity"/>
    <property type="evidence" value="ECO:0007669"/>
    <property type="project" value="UniProtKB-UniRule"/>
</dbReference>
<sequence length="120" mass="13532">MDKILLRGVHLTVHLGVPPEERSIPQEIVLDLDVEFDTRPAGLSDDFKLTVDYAAMHTVVRRVATERHYSLVECMAERIAAALLAEFPIESARVLLMKPAALRGRKVDYPAVEILRRRDG</sequence>
<evidence type="ECO:0000256" key="6">
    <source>
        <dbReference type="RuleBase" id="RU362079"/>
    </source>
</evidence>
<dbReference type="Pfam" id="PF02152">
    <property type="entry name" value="FolB"/>
    <property type="match status" value="1"/>
</dbReference>
<comment type="pathway">
    <text evidence="2 6">Cofactor biosynthesis; tetrahydrofolate biosynthesis; 2-amino-4-hydroxy-6-hydroxymethyl-7,8-dihydropteridine diphosphate from 7,8-dihydroneopterin triphosphate: step 3/4.</text>
</comment>
<dbReference type="Proteomes" id="UP000593892">
    <property type="component" value="Chromosome"/>
</dbReference>
<dbReference type="GO" id="GO:0046654">
    <property type="term" value="P:tetrahydrofolate biosynthetic process"/>
    <property type="evidence" value="ECO:0007669"/>
    <property type="project" value="UniProtKB-UniRule"/>
</dbReference>
<dbReference type="EMBL" id="CP063849">
    <property type="protein sequence ID" value="QOY86503.1"/>
    <property type="molecule type" value="Genomic_DNA"/>
</dbReference>
<proteinExistence type="inferred from homology"/>
<dbReference type="SMART" id="SM00905">
    <property type="entry name" value="FolB"/>
    <property type="match status" value="1"/>
</dbReference>
<dbReference type="NCBIfam" id="TIGR00526">
    <property type="entry name" value="folB_dom"/>
    <property type="match status" value="1"/>
</dbReference>
<dbReference type="InterPro" id="IPR006157">
    <property type="entry name" value="FolB_dom"/>
</dbReference>
<evidence type="ECO:0000313" key="9">
    <source>
        <dbReference type="Proteomes" id="UP000593892"/>
    </source>
</evidence>
<dbReference type="KEGG" id="pfer:IRI77_27430"/>
<dbReference type="UniPathway" id="UPA00077">
    <property type="reaction ID" value="UER00154"/>
</dbReference>
<organism evidence="8 9">
    <name type="scientific">Paludibaculum fermentans</name>
    <dbReference type="NCBI Taxonomy" id="1473598"/>
    <lineage>
        <taxon>Bacteria</taxon>
        <taxon>Pseudomonadati</taxon>
        <taxon>Acidobacteriota</taxon>
        <taxon>Terriglobia</taxon>
        <taxon>Bryobacterales</taxon>
        <taxon>Bryobacteraceae</taxon>
        <taxon>Paludibaculum</taxon>
    </lineage>
</organism>
<dbReference type="Gene3D" id="3.30.1130.10">
    <property type="match status" value="1"/>
</dbReference>
<dbReference type="PANTHER" id="PTHR42844">
    <property type="entry name" value="DIHYDRONEOPTERIN ALDOLASE 1-RELATED"/>
    <property type="match status" value="1"/>
</dbReference>
<evidence type="ECO:0000256" key="5">
    <source>
        <dbReference type="ARBA" id="ARBA00023239"/>
    </source>
</evidence>
<keyword evidence="9" id="KW-1185">Reference proteome</keyword>
<evidence type="ECO:0000256" key="2">
    <source>
        <dbReference type="ARBA" id="ARBA00005013"/>
    </source>
</evidence>
<dbReference type="RefSeq" id="WP_194448172.1">
    <property type="nucleotide sequence ID" value="NZ_CP063849.1"/>
</dbReference>
<dbReference type="InterPro" id="IPR043133">
    <property type="entry name" value="GTP-CH-I_C/QueF"/>
</dbReference>
<dbReference type="PANTHER" id="PTHR42844:SF1">
    <property type="entry name" value="DIHYDRONEOPTERIN ALDOLASE 1-RELATED"/>
    <property type="match status" value="1"/>
</dbReference>
<keyword evidence="4 6" id="KW-0289">Folate biosynthesis</keyword>
<accession>A0A7S7NMT5</accession>
<gene>
    <name evidence="8" type="primary">folB</name>
    <name evidence="8" type="ORF">IRI77_27430</name>
</gene>
<evidence type="ECO:0000256" key="4">
    <source>
        <dbReference type="ARBA" id="ARBA00022909"/>
    </source>
</evidence>
<evidence type="ECO:0000313" key="8">
    <source>
        <dbReference type="EMBL" id="QOY86503.1"/>
    </source>
</evidence>
<dbReference type="GO" id="GO:0005737">
    <property type="term" value="C:cytoplasm"/>
    <property type="evidence" value="ECO:0007669"/>
    <property type="project" value="TreeGrafter"/>
</dbReference>
<reference evidence="8 9" key="1">
    <citation type="submission" date="2020-10" db="EMBL/GenBank/DDBJ databases">
        <title>Complete genome sequence of Paludibaculum fermentans P105T, a facultatively anaerobic acidobacterium capable of dissimilatory Fe(III) reduction.</title>
        <authorList>
            <person name="Dedysh S.N."/>
            <person name="Beletsky A.V."/>
            <person name="Kulichevskaya I.S."/>
            <person name="Mardanov A.V."/>
            <person name="Ravin N.V."/>
        </authorList>
    </citation>
    <scope>NUCLEOTIDE SEQUENCE [LARGE SCALE GENOMIC DNA]</scope>
    <source>
        <strain evidence="8 9">P105</strain>
    </source>
</reference>
<comment type="function">
    <text evidence="6">Catalyzes the conversion of 7,8-dihydroneopterin to 6-hydroxymethyl-7,8-dihydropterin.</text>
</comment>
<comment type="similarity">
    <text evidence="3 6">Belongs to the DHNA family.</text>
</comment>
<evidence type="ECO:0000256" key="1">
    <source>
        <dbReference type="ARBA" id="ARBA00001353"/>
    </source>
</evidence>
<dbReference type="NCBIfam" id="TIGR00525">
    <property type="entry name" value="folB"/>
    <property type="match status" value="1"/>
</dbReference>
<evidence type="ECO:0000259" key="7">
    <source>
        <dbReference type="SMART" id="SM00905"/>
    </source>
</evidence>
<dbReference type="SUPFAM" id="SSF55620">
    <property type="entry name" value="Tetrahydrobiopterin biosynthesis enzymes-like"/>
    <property type="match status" value="1"/>
</dbReference>